<proteinExistence type="predicted"/>
<dbReference type="EMBL" id="UNSH01000056">
    <property type="protein sequence ID" value="SZF03653.1"/>
    <property type="molecule type" value="Genomic_DNA"/>
</dbReference>
<reference evidence="2 3" key="1">
    <citation type="submission" date="2017-11" db="EMBL/GenBank/DDBJ databases">
        <authorList>
            <person name="Kracher B."/>
        </authorList>
    </citation>
    <scope>NUCLEOTIDE SEQUENCE [LARGE SCALE GENOMIC DNA]</scope>
    <source>
        <strain evidence="2 3">RACE1</strain>
    </source>
</reference>
<protein>
    <submittedName>
        <fullName evidence="2">Uncharacterized protein</fullName>
    </submittedName>
</protein>
<dbReference type="Proteomes" id="UP000275772">
    <property type="component" value="Unassembled WGS sequence"/>
</dbReference>
<accession>A0A383UTG0</accession>
<evidence type="ECO:0000313" key="2">
    <source>
        <dbReference type="EMBL" id="SZF03653.1"/>
    </source>
</evidence>
<organism evidence="2 3">
    <name type="scientific">Blumeria hordei</name>
    <name type="common">Barley powdery mildew</name>
    <name type="synonym">Blumeria graminis f. sp. hordei</name>
    <dbReference type="NCBI Taxonomy" id="2867405"/>
    <lineage>
        <taxon>Eukaryota</taxon>
        <taxon>Fungi</taxon>
        <taxon>Dikarya</taxon>
        <taxon>Ascomycota</taxon>
        <taxon>Pezizomycotina</taxon>
        <taxon>Leotiomycetes</taxon>
        <taxon>Erysiphales</taxon>
        <taxon>Erysiphaceae</taxon>
        <taxon>Blumeria</taxon>
    </lineage>
</organism>
<gene>
    <name evidence="2" type="ORF">BLGHR1_14447</name>
</gene>
<keyword evidence="1" id="KW-1133">Transmembrane helix</keyword>
<dbReference type="AlphaFoldDB" id="A0A383UTG0"/>
<sequence>MFTTLIRRAGLEKVPFANITCYKSKKVWPPDFSKLSAKQQFRFERKLKRRSKLKWARPRWVKGVKIAQLSSILIVMVYGVLFMDLSAQDSRNGPFCSIRSWFFGLTGDLFNPETFRREKQDTRSAQIISPGK</sequence>
<dbReference type="VEuPathDB" id="FungiDB:BLGHR1_14447"/>
<name>A0A383UTG0_BLUHO</name>
<evidence type="ECO:0000313" key="3">
    <source>
        <dbReference type="Proteomes" id="UP000275772"/>
    </source>
</evidence>
<keyword evidence="1" id="KW-0812">Transmembrane</keyword>
<evidence type="ECO:0000256" key="1">
    <source>
        <dbReference type="SAM" id="Phobius"/>
    </source>
</evidence>
<keyword evidence="1" id="KW-0472">Membrane</keyword>
<feature type="transmembrane region" description="Helical" evidence="1">
    <location>
        <begin position="60"/>
        <end position="81"/>
    </location>
</feature>